<protein>
    <submittedName>
        <fullName evidence="2">Uncharacterized protein</fullName>
    </submittedName>
</protein>
<evidence type="ECO:0000313" key="3">
    <source>
        <dbReference type="Proteomes" id="UP000594364"/>
    </source>
</evidence>
<name>A0A7S9PRP9_EPIFF</name>
<evidence type="ECO:0000256" key="1">
    <source>
        <dbReference type="SAM" id="MobiDB-lite"/>
    </source>
</evidence>
<feature type="compositionally biased region" description="Low complexity" evidence="1">
    <location>
        <begin position="1"/>
        <end position="10"/>
    </location>
</feature>
<keyword evidence="3" id="KW-1185">Reference proteome</keyword>
<accession>A0A7S9PRP9</accession>
<evidence type="ECO:0000313" key="2">
    <source>
        <dbReference type="EMBL" id="QPG93601.1"/>
    </source>
</evidence>
<reference evidence="2 3" key="1">
    <citation type="journal article" date="2018" name="PLoS Genet.">
        <title>Repeat elements organise 3D genome structure and mediate transcription in the filamentous fungus Epichloe festucae.</title>
        <authorList>
            <person name="Winter D.J."/>
            <person name="Ganley A.R.D."/>
            <person name="Young C.A."/>
            <person name="Liachko I."/>
            <person name="Schardl C.L."/>
            <person name="Dupont P.Y."/>
            <person name="Berry D."/>
            <person name="Ram A."/>
            <person name="Scott B."/>
            <person name="Cox M.P."/>
        </authorList>
    </citation>
    <scope>NUCLEOTIDE SEQUENCE [LARGE SCALE GENOMIC DNA]</scope>
    <source>
        <strain evidence="2 3">Fl1</strain>
    </source>
</reference>
<dbReference type="AlphaFoldDB" id="A0A7S9PRP9"/>
<organism evidence="2 3">
    <name type="scientific">Epichloe festucae (strain Fl1)</name>
    <dbReference type="NCBI Taxonomy" id="877507"/>
    <lineage>
        <taxon>Eukaryota</taxon>
        <taxon>Fungi</taxon>
        <taxon>Dikarya</taxon>
        <taxon>Ascomycota</taxon>
        <taxon>Pezizomycotina</taxon>
        <taxon>Sordariomycetes</taxon>
        <taxon>Hypocreomycetidae</taxon>
        <taxon>Hypocreales</taxon>
        <taxon>Clavicipitaceae</taxon>
        <taxon>Epichloe</taxon>
    </lineage>
</organism>
<feature type="compositionally biased region" description="Pro residues" evidence="1">
    <location>
        <begin position="11"/>
        <end position="22"/>
    </location>
</feature>
<dbReference type="EMBL" id="CP031385">
    <property type="protein sequence ID" value="QPG93601.1"/>
    <property type="molecule type" value="Genomic_DNA"/>
</dbReference>
<feature type="region of interest" description="Disordered" evidence="1">
    <location>
        <begin position="1"/>
        <end position="22"/>
    </location>
</feature>
<proteinExistence type="predicted"/>
<feature type="region of interest" description="Disordered" evidence="1">
    <location>
        <begin position="80"/>
        <end position="99"/>
    </location>
</feature>
<gene>
    <name evidence="2" type="ORF">C2857_001108</name>
</gene>
<dbReference type="Proteomes" id="UP000594364">
    <property type="component" value="Chromosome 1"/>
</dbReference>
<sequence>MSASSVSAAQTPPPPPPAPPPCVVALDTRTRGHADVQTRKPIEQMASNWPPTQGERAAFALCPDRPGSGQAVQVFRLGSRDGPLSRQRVGCRGGRRMHE</sequence>